<dbReference type="PANTHER" id="PTHR43060:SF15">
    <property type="entry name" value="3-HYDROXYISOBUTYRATE DEHYDROGENASE-LIKE 1, MITOCHONDRIAL-RELATED"/>
    <property type="match status" value="1"/>
</dbReference>
<dbReference type="PROSITE" id="PS00895">
    <property type="entry name" value="3_HYDROXYISOBUT_DH"/>
    <property type="match status" value="1"/>
</dbReference>
<dbReference type="AlphaFoldDB" id="A0A9D1EQK9"/>
<reference evidence="7" key="2">
    <citation type="journal article" date="2021" name="PeerJ">
        <title>Extensive microbial diversity within the chicken gut microbiome revealed by metagenomics and culture.</title>
        <authorList>
            <person name="Gilroy R."/>
            <person name="Ravi A."/>
            <person name="Getino M."/>
            <person name="Pursley I."/>
            <person name="Horton D.L."/>
            <person name="Alikhan N.F."/>
            <person name="Baker D."/>
            <person name="Gharbi K."/>
            <person name="Hall N."/>
            <person name="Watson M."/>
            <person name="Adriaenssens E.M."/>
            <person name="Foster-Nyarko E."/>
            <person name="Jarju S."/>
            <person name="Secka A."/>
            <person name="Antonio M."/>
            <person name="Oren A."/>
            <person name="Chaudhuri R.R."/>
            <person name="La Ragione R."/>
            <person name="Hildebrand F."/>
            <person name="Pallen M.J."/>
        </authorList>
    </citation>
    <scope>NUCLEOTIDE SEQUENCE</scope>
    <source>
        <strain evidence="7">CHK190-19873</strain>
    </source>
</reference>
<dbReference type="InterPro" id="IPR008927">
    <property type="entry name" value="6-PGluconate_DH-like_C_sf"/>
</dbReference>
<dbReference type="SUPFAM" id="SSF48179">
    <property type="entry name" value="6-phosphogluconate dehydrogenase C-terminal domain-like"/>
    <property type="match status" value="1"/>
</dbReference>
<dbReference type="Gene3D" id="1.10.1040.10">
    <property type="entry name" value="N-(1-d-carboxylethyl)-l-norvaline Dehydrogenase, domain 2"/>
    <property type="match status" value="1"/>
</dbReference>
<feature type="active site" evidence="4">
    <location>
        <position position="168"/>
    </location>
</feature>
<dbReference type="SUPFAM" id="SSF51735">
    <property type="entry name" value="NAD(P)-binding Rossmann-fold domains"/>
    <property type="match status" value="1"/>
</dbReference>
<dbReference type="InterPro" id="IPR006115">
    <property type="entry name" value="6PGDH_NADP-bd"/>
</dbReference>
<evidence type="ECO:0000256" key="2">
    <source>
        <dbReference type="ARBA" id="ARBA00023002"/>
    </source>
</evidence>
<evidence type="ECO:0000313" key="7">
    <source>
        <dbReference type="EMBL" id="HIS30203.1"/>
    </source>
</evidence>
<name>A0A9D1EQK9_9FIRM</name>
<dbReference type="InterPro" id="IPR015815">
    <property type="entry name" value="HIBADH-related"/>
</dbReference>
<comment type="caution">
    <text evidence="7">The sequence shown here is derived from an EMBL/GenBank/DDBJ whole genome shotgun (WGS) entry which is preliminary data.</text>
</comment>
<comment type="similarity">
    <text evidence="1">Belongs to the HIBADH-related family.</text>
</comment>
<dbReference type="GO" id="GO:0051287">
    <property type="term" value="F:NAD binding"/>
    <property type="evidence" value="ECO:0007669"/>
    <property type="project" value="InterPro"/>
</dbReference>
<organism evidence="7 8">
    <name type="scientific">Candidatus Limivivens intestinipullorum</name>
    <dbReference type="NCBI Taxonomy" id="2840858"/>
    <lineage>
        <taxon>Bacteria</taxon>
        <taxon>Bacillati</taxon>
        <taxon>Bacillota</taxon>
        <taxon>Clostridia</taxon>
        <taxon>Lachnospirales</taxon>
        <taxon>Lachnospiraceae</taxon>
        <taxon>Lachnospiraceae incertae sedis</taxon>
        <taxon>Candidatus Limivivens</taxon>
    </lineage>
</organism>
<feature type="domain" description="6-phosphogluconate dehydrogenase NADP-binding" evidence="5">
    <location>
        <begin position="2"/>
        <end position="159"/>
    </location>
</feature>
<dbReference type="GO" id="GO:0016054">
    <property type="term" value="P:organic acid catabolic process"/>
    <property type="evidence" value="ECO:0007669"/>
    <property type="project" value="UniProtKB-ARBA"/>
</dbReference>
<evidence type="ECO:0000256" key="1">
    <source>
        <dbReference type="ARBA" id="ARBA00009080"/>
    </source>
</evidence>
<dbReference type="InterPro" id="IPR029154">
    <property type="entry name" value="HIBADH-like_NADP-bd"/>
</dbReference>
<dbReference type="Pfam" id="PF14833">
    <property type="entry name" value="NAD_binding_11"/>
    <property type="match status" value="1"/>
</dbReference>
<dbReference type="InterPro" id="IPR013328">
    <property type="entry name" value="6PGD_dom2"/>
</dbReference>
<evidence type="ECO:0000313" key="8">
    <source>
        <dbReference type="Proteomes" id="UP000823935"/>
    </source>
</evidence>
<sequence length="297" mass="32400">MRIGFIGLGNMGGAMSANIVKKHPDRVYVFDIQEEKTHALKRLGARVCANCREIAGVSDLIITMLPRSEHVKSAWEEMLPEMGPGKFGIDMSTIDPDVSVNIADMVKETGAEFADCPVVKSRDAAIAGNLGIFAGCSEETFREIEPILRYMGEQVIHMGENGTGITMKICQNALSHEIQAAVNETLTLAQLNGIDVDTFAKAVSCGGARNYYLESKYRAIRDRDYTVAFPVEYALKDLKICSRLSEKAAFPMPGLELAIGFLEKAVAMGYGKADNCACIEAVRKGTKLEAEAGKRYE</sequence>
<dbReference type="PANTHER" id="PTHR43060">
    <property type="entry name" value="3-HYDROXYISOBUTYRATE DEHYDROGENASE-LIKE 1, MITOCHONDRIAL-RELATED"/>
    <property type="match status" value="1"/>
</dbReference>
<dbReference type="EMBL" id="DVIQ01000007">
    <property type="protein sequence ID" value="HIS30203.1"/>
    <property type="molecule type" value="Genomic_DNA"/>
</dbReference>
<feature type="domain" description="3-hydroxyisobutyrate dehydrogenase-like NAD-binding" evidence="6">
    <location>
        <begin position="162"/>
        <end position="281"/>
    </location>
</feature>
<evidence type="ECO:0000256" key="3">
    <source>
        <dbReference type="ARBA" id="ARBA00023027"/>
    </source>
</evidence>
<dbReference type="Gene3D" id="3.40.50.720">
    <property type="entry name" value="NAD(P)-binding Rossmann-like Domain"/>
    <property type="match status" value="1"/>
</dbReference>
<keyword evidence="3" id="KW-0520">NAD</keyword>
<evidence type="ECO:0000259" key="6">
    <source>
        <dbReference type="Pfam" id="PF14833"/>
    </source>
</evidence>
<dbReference type="Pfam" id="PF03446">
    <property type="entry name" value="NAD_binding_2"/>
    <property type="match status" value="1"/>
</dbReference>
<dbReference type="Proteomes" id="UP000823935">
    <property type="component" value="Unassembled WGS sequence"/>
</dbReference>
<dbReference type="GO" id="GO:0016491">
    <property type="term" value="F:oxidoreductase activity"/>
    <property type="evidence" value="ECO:0007669"/>
    <property type="project" value="UniProtKB-KW"/>
</dbReference>
<evidence type="ECO:0000259" key="5">
    <source>
        <dbReference type="Pfam" id="PF03446"/>
    </source>
</evidence>
<protein>
    <submittedName>
        <fullName evidence="7">NAD(P)-dependent oxidoreductase</fullName>
    </submittedName>
</protein>
<proteinExistence type="inferred from homology"/>
<dbReference type="GO" id="GO:0050661">
    <property type="term" value="F:NADP binding"/>
    <property type="evidence" value="ECO:0007669"/>
    <property type="project" value="InterPro"/>
</dbReference>
<keyword evidence="2" id="KW-0560">Oxidoreductase</keyword>
<dbReference type="PIRSF" id="PIRSF000103">
    <property type="entry name" value="HIBADH"/>
    <property type="match status" value="1"/>
</dbReference>
<gene>
    <name evidence="7" type="ORF">IAB44_01425</name>
</gene>
<accession>A0A9D1EQK9</accession>
<dbReference type="InterPro" id="IPR002204">
    <property type="entry name" value="3-OH-isobutyrate_DH-rel_CS"/>
</dbReference>
<evidence type="ECO:0000256" key="4">
    <source>
        <dbReference type="PIRSR" id="PIRSR000103-1"/>
    </source>
</evidence>
<dbReference type="InterPro" id="IPR036291">
    <property type="entry name" value="NAD(P)-bd_dom_sf"/>
</dbReference>
<reference evidence="7" key="1">
    <citation type="submission" date="2020-10" db="EMBL/GenBank/DDBJ databases">
        <authorList>
            <person name="Gilroy R."/>
        </authorList>
    </citation>
    <scope>NUCLEOTIDE SEQUENCE</scope>
    <source>
        <strain evidence="7">CHK190-19873</strain>
    </source>
</reference>